<feature type="domain" description="RNA polymerase sigma factor 70 region 4 type 2" evidence="7">
    <location>
        <begin position="117"/>
        <end position="169"/>
    </location>
</feature>
<dbReference type="GO" id="GO:0003677">
    <property type="term" value="F:DNA binding"/>
    <property type="evidence" value="ECO:0007669"/>
    <property type="project" value="UniProtKB-KW"/>
</dbReference>
<evidence type="ECO:0000313" key="9">
    <source>
        <dbReference type="Proteomes" id="UP000272464"/>
    </source>
</evidence>
<dbReference type="PANTHER" id="PTHR43133">
    <property type="entry name" value="RNA POLYMERASE ECF-TYPE SIGMA FACTO"/>
    <property type="match status" value="1"/>
</dbReference>
<comment type="similarity">
    <text evidence="1">Belongs to the sigma-70 factor family. ECF subfamily.</text>
</comment>
<sequence>MYTISEEDLVEQIRRRDERAIASIIQTYGGLLSAIIRRFVHYNQQEYEECLDDVLLAAWQNIDSFDPEKNSFKQWIAAIAKYRAIDYQRKIIRNQSQITHTEITDDLFKAEPVLPHQDIDEVLCHLSQVEREIFVKYYLEGVPSREMATEMKVQESWIHNKLSRGRKKLRQLFISNKEV</sequence>
<dbReference type="EMBL" id="RZNX01000003">
    <property type="protein sequence ID" value="RUT31882.1"/>
    <property type="molecule type" value="Genomic_DNA"/>
</dbReference>
<gene>
    <name evidence="8" type="ORF">EJP77_10925</name>
</gene>
<keyword evidence="4" id="KW-0238">DNA-binding</keyword>
<evidence type="ECO:0000256" key="5">
    <source>
        <dbReference type="ARBA" id="ARBA00023163"/>
    </source>
</evidence>
<dbReference type="InterPro" id="IPR013249">
    <property type="entry name" value="RNA_pol_sigma70_r4_t2"/>
</dbReference>
<evidence type="ECO:0000256" key="4">
    <source>
        <dbReference type="ARBA" id="ARBA00023125"/>
    </source>
</evidence>
<keyword evidence="5" id="KW-0804">Transcription</keyword>
<dbReference type="InterPro" id="IPR007627">
    <property type="entry name" value="RNA_pol_sigma70_r2"/>
</dbReference>
<dbReference type="GO" id="GO:0006352">
    <property type="term" value="P:DNA-templated transcription initiation"/>
    <property type="evidence" value="ECO:0007669"/>
    <property type="project" value="InterPro"/>
</dbReference>
<dbReference type="InterPro" id="IPR039425">
    <property type="entry name" value="RNA_pol_sigma-70-like"/>
</dbReference>
<name>A0A3S1B8R3_9BACL</name>
<dbReference type="AlphaFoldDB" id="A0A3S1B8R3"/>
<dbReference type="Pfam" id="PF08281">
    <property type="entry name" value="Sigma70_r4_2"/>
    <property type="match status" value="1"/>
</dbReference>
<proteinExistence type="inferred from homology"/>
<dbReference type="Gene3D" id="1.10.1740.10">
    <property type="match status" value="1"/>
</dbReference>
<keyword evidence="9" id="KW-1185">Reference proteome</keyword>
<dbReference type="Gene3D" id="1.10.10.10">
    <property type="entry name" value="Winged helix-like DNA-binding domain superfamily/Winged helix DNA-binding domain"/>
    <property type="match status" value="1"/>
</dbReference>
<organism evidence="8 9">
    <name type="scientific">Paenibacillus zeisoli</name>
    <dbReference type="NCBI Taxonomy" id="2496267"/>
    <lineage>
        <taxon>Bacteria</taxon>
        <taxon>Bacillati</taxon>
        <taxon>Bacillota</taxon>
        <taxon>Bacilli</taxon>
        <taxon>Bacillales</taxon>
        <taxon>Paenibacillaceae</taxon>
        <taxon>Paenibacillus</taxon>
    </lineage>
</organism>
<evidence type="ECO:0000256" key="3">
    <source>
        <dbReference type="ARBA" id="ARBA00023082"/>
    </source>
</evidence>
<comment type="caution">
    <text evidence="8">The sequence shown here is derived from an EMBL/GenBank/DDBJ whole genome shotgun (WGS) entry which is preliminary data.</text>
</comment>
<dbReference type="NCBIfam" id="TIGR02937">
    <property type="entry name" value="sigma70-ECF"/>
    <property type="match status" value="1"/>
</dbReference>
<accession>A0A3S1B8R3</accession>
<dbReference type="PANTHER" id="PTHR43133:SF8">
    <property type="entry name" value="RNA POLYMERASE SIGMA FACTOR HI_1459-RELATED"/>
    <property type="match status" value="1"/>
</dbReference>
<evidence type="ECO:0000259" key="6">
    <source>
        <dbReference type="Pfam" id="PF04542"/>
    </source>
</evidence>
<evidence type="ECO:0000256" key="2">
    <source>
        <dbReference type="ARBA" id="ARBA00023015"/>
    </source>
</evidence>
<feature type="domain" description="RNA polymerase sigma-70 region 2" evidence="6">
    <location>
        <begin position="25"/>
        <end position="90"/>
    </location>
</feature>
<evidence type="ECO:0000313" key="8">
    <source>
        <dbReference type="EMBL" id="RUT31882.1"/>
    </source>
</evidence>
<keyword evidence="2" id="KW-0805">Transcription regulation</keyword>
<keyword evidence="3" id="KW-0731">Sigma factor</keyword>
<protein>
    <submittedName>
        <fullName evidence="8">Sigma-70 family RNA polymerase sigma factor</fullName>
    </submittedName>
</protein>
<dbReference type="InterPro" id="IPR014284">
    <property type="entry name" value="RNA_pol_sigma-70_dom"/>
</dbReference>
<dbReference type="GO" id="GO:0016987">
    <property type="term" value="F:sigma factor activity"/>
    <property type="evidence" value="ECO:0007669"/>
    <property type="project" value="UniProtKB-KW"/>
</dbReference>
<dbReference type="OrthoDB" id="2678696at2"/>
<dbReference type="Pfam" id="PF04542">
    <property type="entry name" value="Sigma70_r2"/>
    <property type="match status" value="1"/>
</dbReference>
<dbReference type="SUPFAM" id="SSF88659">
    <property type="entry name" value="Sigma3 and sigma4 domains of RNA polymerase sigma factors"/>
    <property type="match status" value="1"/>
</dbReference>
<dbReference type="InterPro" id="IPR013324">
    <property type="entry name" value="RNA_pol_sigma_r3/r4-like"/>
</dbReference>
<evidence type="ECO:0000259" key="7">
    <source>
        <dbReference type="Pfam" id="PF08281"/>
    </source>
</evidence>
<dbReference type="InterPro" id="IPR013325">
    <property type="entry name" value="RNA_pol_sigma_r2"/>
</dbReference>
<reference evidence="8 9" key="1">
    <citation type="submission" date="2018-12" db="EMBL/GenBank/DDBJ databases">
        <authorList>
            <person name="Sun L."/>
            <person name="Chen Z."/>
        </authorList>
    </citation>
    <scope>NUCLEOTIDE SEQUENCE [LARGE SCALE GENOMIC DNA]</scope>
    <source>
        <strain evidence="8 9">3-5-3</strain>
    </source>
</reference>
<dbReference type="Proteomes" id="UP000272464">
    <property type="component" value="Unassembled WGS sequence"/>
</dbReference>
<evidence type="ECO:0000256" key="1">
    <source>
        <dbReference type="ARBA" id="ARBA00010641"/>
    </source>
</evidence>
<dbReference type="RefSeq" id="WP_127199262.1">
    <property type="nucleotide sequence ID" value="NZ_RZNX01000003.1"/>
</dbReference>
<dbReference type="InterPro" id="IPR036388">
    <property type="entry name" value="WH-like_DNA-bd_sf"/>
</dbReference>
<dbReference type="SUPFAM" id="SSF88946">
    <property type="entry name" value="Sigma2 domain of RNA polymerase sigma factors"/>
    <property type="match status" value="1"/>
</dbReference>